<keyword evidence="1" id="KW-1133">Transmembrane helix</keyword>
<keyword evidence="1" id="KW-0812">Transmembrane</keyword>
<dbReference type="Proteomes" id="UP000284219">
    <property type="component" value="Unassembled WGS sequence"/>
</dbReference>
<evidence type="ECO:0000256" key="1">
    <source>
        <dbReference type="SAM" id="Phobius"/>
    </source>
</evidence>
<comment type="caution">
    <text evidence="2">The sequence shown here is derived from an EMBL/GenBank/DDBJ whole genome shotgun (WGS) entry which is preliminary data.</text>
</comment>
<feature type="transmembrane region" description="Helical" evidence="1">
    <location>
        <begin position="54"/>
        <end position="72"/>
    </location>
</feature>
<dbReference type="AlphaFoldDB" id="A0A419SGU1"/>
<dbReference type="EMBL" id="MCHY01000009">
    <property type="protein sequence ID" value="RKD23012.1"/>
    <property type="molecule type" value="Genomic_DNA"/>
</dbReference>
<gene>
    <name evidence="2" type="ORF">BEP19_12335</name>
</gene>
<accession>A0A419SGU1</accession>
<reference evidence="2 3" key="1">
    <citation type="submission" date="2016-08" db="EMBL/GenBank/DDBJ databases">
        <title>Novel Firmicute Genomes.</title>
        <authorList>
            <person name="Poppleton D.I."/>
            <person name="Gribaldo S."/>
        </authorList>
    </citation>
    <scope>NUCLEOTIDE SEQUENCE [LARGE SCALE GENOMIC DNA]</scope>
    <source>
        <strain evidence="2 3">RAOx-1</strain>
    </source>
</reference>
<dbReference type="OrthoDB" id="3029077at2"/>
<dbReference type="RefSeq" id="WP_120190501.1">
    <property type="nucleotide sequence ID" value="NZ_MCHY01000009.1"/>
</dbReference>
<sequence length="74" mass="8232">MSTARVLEERIEETPVPVKEVKKDNVVQKKLLSIIFVWVAFAVLYLAVASGNDTFMWAGLGLLAATIGNLYVRH</sequence>
<evidence type="ECO:0000313" key="3">
    <source>
        <dbReference type="Proteomes" id="UP000284219"/>
    </source>
</evidence>
<protein>
    <submittedName>
        <fullName evidence="2">Uncharacterized protein</fullName>
    </submittedName>
</protein>
<feature type="transmembrane region" description="Helical" evidence="1">
    <location>
        <begin position="31"/>
        <end position="48"/>
    </location>
</feature>
<keyword evidence="1" id="KW-0472">Membrane</keyword>
<evidence type="ECO:0000313" key="2">
    <source>
        <dbReference type="EMBL" id="RKD23012.1"/>
    </source>
</evidence>
<keyword evidence="3" id="KW-1185">Reference proteome</keyword>
<name>A0A419SGU1_9BACL</name>
<proteinExistence type="predicted"/>
<organism evidence="2 3">
    <name type="scientific">Ammoniphilus oxalaticus</name>
    <dbReference type="NCBI Taxonomy" id="66863"/>
    <lineage>
        <taxon>Bacteria</taxon>
        <taxon>Bacillati</taxon>
        <taxon>Bacillota</taxon>
        <taxon>Bacilli</taxon>
        <taxon>Bacillales</taxon>
        <taxon>Paenibacillaceae</taxon>
        <taxon>Aneurinibacillus group</taxon>
        <taxon>Ammoniphilus</taxon>
    </lineage>
</organism>